<sequence length="519" mass="57469">MAHAFFFKMAKAAWYVPAMIRQDFIQRLVAQIDLAGLVGEYVELRKSSNTLEGLCPFHAEKSPSFKVFPEAAEGAHYHCFGCGAHGGPVEFMMQRLSRGFVETIRFLSQREGMAVEYDNRDQDEHEKKRREEEGQIRQRVAGAVRKAAGEYHKRLFAPEGANAKDELERRGVGDEVILKFSLGFAPDAWDTLTSDWAFNHTTLIEAGLAVRRASSKGCYDMFRNRIMFPIFTQRGDVVAFGGRTMATGGNSGPKYLNSPETQAYSKGTELFGLYQAREAIRAQGHVIVSEGYFDVVTPAQHGIENVVSTCGTALTEQQRDVLLKIATKITFCFDGDSAGAKATRRAAELILPFVTDDHDIRLCKMPKGQDPDSLVREKGREEFLAVLSNAPTLSQYLMDELIGSGTLESPEGKTAIAVQAIKQWRRIAAPVLGTFFRQRACEKLGIAVAEFERLVAVLNWKAVHAEVELPGCPFCPGSAQLMSDGERFAVRCGTCKCRTYAKDSQAEAIKDWTGRSGAM</sequence>
<keyword evidence="2 12" id="KW-0639">Primosome</keyword>
<dbReference type="InterPro" id="IPR050219">
    <property type="entry name" value="DnaG_primase"/>
</dbReference>
<name>A0ABU6J3V6_9BURK</name>
<keyword evidence="3 12" id="KW-0808">Transferase</keyword>
<evidence type="ECO:0000313" key="15">
    <source>
        <dbReference type="Proteomes" id="UP001352263"/>
    </source>
</evidence>
<keyword evidence="4 12" id="KW-0548">Nucleotidyltransferase</keyword>
<evidence type="ECO:0000256" key="2">
    <source>
        <dbReference type="ARBA" id="ARBA00022515"/>
    </source>
</evidence>
<keyword evidence="1 12" id="KW-0240">DNA-directed RNA polymerase</keyword>
<evidence type="ECO:0000259" key="13">
    <source>
        <dbReference type="PROSITE" id="PS50880"/>
    </source>
</evidence>
<comment type="similarity">
    <text evidence="12">Belongs to the DnaG primase family.</text>
</comment>
<reference evidence="14 15" key="1">
    <citation type="submission" date="2023-10" db="EMBL/GenBank/DDBJ databases">
        <title>Noviherbaspirillum sp. CPCC 100848 genome assembly.</title>
        <authorList>
            <person name="Li X.Y."/>
            <person name="Fang X.M."/>
        </authorList>
    </citation>
    <scope>NUCLEOTIDE SEQUENCE [LARGE SCALE GENOMIC DNA]</scope>
    <source>
        <strain evidence="14 15">CPCC 100848</strain>
    </source>
</reference>
<dbReference type="InterPro" id="IPR036977">
    <property type="entry name" value="DNA_primase_Znf_CHC2"/>
</dbReference>
<dbReference type="InterPro" id="IPR006295">
    <property type="entry name" value="DNA_primase_DnaG"/>
</dbReference>
<dbReference type="NCBIfam" id="TIGR01391">
    <property type="entry name" value="dnaG"/>
    <property type="match status" value="1"/>
</dbReference>
<dbReference type="CDD" id="cd03364">
    <property type="entry name" value="TOPRIM_DnaG_primases"/>
    <property type="match status" value="1"/>
</dbReference>
<evidence type="ECO:0000256" key="9">
    <source>
        <dbReference type="ARBA" id="ARBA00022842"/>
    </source>
</evidence>
<dbReference type="Pfam" id="PF08275">
    <property type="entry name" value="DNAG_N"/>
    <property type="match status" value="1"/>
</dbReference>
<feature type="domain" description="Toprim" evidence="13">
    <location>
        <begin position="284"/>
        <end position="366"/>
    </location>
</feature>
<evidence type="ECO:0000256" key="8">
    <source>
        <dbReference type="ARBA" id="ARBA00022833"/>
    </source>
</evidence>
<dbReference type="Pfam" id="PF01807">
    <property type="entry name" value="Zn_ribbon_DnaG"/>
    <property type="match status" value="1"/>
</dbReference>
<dbReference type="EC" id="2.7.7.101" evidence="12"/>
<comment type="catalytic activity">
    <reaction evidence="12">
        <text>ssDNA + n NTP = ssDNA/pppN(pN)n-1 hybrid + (n-1) diphosphate.</text>
        <dbReference type="EC" id="2.7.7.101"/>
    </reaction>
</comment>
<dbReference type="InterPro" id="IPR002694">
    <property type="entry name" value="Znf_CHC2"/>
</dbReference>
<comment type="caution">
    <text evidence="12">Lacks conserved residue(s) required for the propagation of feature annotation.</text>
</comment>
<dbReference type="InterPro" id="IPR030846">
    <property type="entry name" value="DnaG_bac"/>
</dbReference>
<dbReference type="HAMAP" id="MF_00974">
    <property type="entry name" value="DNA_primase_DnaG"/>
    <property type="match status" value="1"/>
</dbReference>
<evidence type="ECO:0000256" key="6">
    <source>
        <dbReference type="ARBA" id="ARBA00022723"/>
    </source>
</evidence>
<evidence type="ECO:0000256" key="12">
    <source>
        <dbReference type="HAMAP-Rule" id="MF_00974"/>
    </source>
</evidence>
<keyword evidence="5 12" id="KW-0235">DNA replication</keyword>
<organism evidence="14 15">
    <name type="scientific">Noviherbaspirillum album</name>
    <dbReference type="NCBI Taxonomy" id="3080276"/>
    <lineage>
        <taxon>Bacteria</taxon>
        <taxon>Pseudomonadati</taxon>
        <taxon>Pseudomonadota</taxon>
        <taxon>Betaproteobacteria</taxon>
        <taxon>Burkholderiales</taxon>
        <taxon>Oxalobacteraceae</taxon>
        <taxon>Noviherbaspirillum</taxon>
    </lineage>
</organism>
<keyword evidence="8" id="KW-0862">Zinc</keyword>
<dbReference type="SUPFAM" id="SSF57783">
    <property type="entry name" value="Zinc beta-ribbon"/>
    <property type="match status" value="1"/>
</dbReference>
<comment type="caution">
    <text evidence="14">The sequence shown here is derived from an EMBL/GenBank/DDBJ whole genome shotgun (WGS) entry which is preliminary data.</text>
</comment>
<accession>A0ABU6J3V6</accession>
<dbReference type="SMART" id="SM00400">
    <property type="entry name" value="ZnF_CHCC"/>
    <property type="match status" value="1"/>
</dbReference>
<dbReference type="Gene3D" id="3.90.580.10">
    <property type="entry name" value="Zinc finger, CHC2-type domain"/>
    <property type="match status" value="1"/>
</dbReference>
<dbReference type="InterPro" id="IPR006171">
    <property type="entry name" value="TOPRIM_dom"/>
</dbReference>
<dbReference type="Gene3D" id="3.90.980.10">
    <property type="entry name" value="DNA primase, catalytic core, N-terminal domain"/>
    <property type="match status" value="1"/>
</dbReference>
<dbReference type="InterPro" id="IPR019475">
    <property type="entry name" value="DNA_primase_DnaB-bd"/>
</dbReference>
<keyword evidence="6" id="KW-0479">Metal-binding</keyword>
<dbReference type="EMBL" id="JAWIIV010000002">
    <property type="protein sequence ID" value="MEC4718313.1"/>
    <property type="molecule type" value="Genomic_DNA"/>
</dbReference>
<dbReference type="InterPro" id="IPR034151">
    <property type="entry name" value="TOPRIM_DnaG_bac"/>
</dbReference>
<comment type="function">
    <text evidence="12">RNA polymerase that catalyzes the synthesis of short RNA molecules used as primers for DNA polymerase during DNA replication.</text>
</comment>
<dbReference type="InterPro" id="IPR013264">
    <property type="entry name" value="DNAG_N"/>
</dbReference>
<keyword evidence="9" id="KW-0460">Magnesium</keyword>
<dbReference type="InterPro" id="IPR037068">
    <property type="entry name" value="DNA_primase_core_N_sf"/>
</dbReference>
<gene>
    <name evidence="12 14" type="primary">dnaG</name>
    <name evidence="14" type="ORF">RY831_04075</name>
</gene>
<dbReference type="SUPFAM" id="SSF56731">
    <property type="entry name" value="DNA primase core"/>
    <property type="match status" value="1"/>
</dbReference>
<dbReference type="PROSITE" id="PS50880">
    <property type="entry name" value="TOPRIM"/>
    <property type="match status" value="1"/>
</dbReference>
<evidence type="ECO:0000256" key="4">
    <source>
        <dbReference type="ARBA" id="ARBA00022695"/>
    </source>
</evidence>
<evidence type="ECO:0000256" key="11">
    <source>
        <dbReference type="ARBA" id="ARBA00023163"/>
    </source>
</evidence>
<dbReference type="Pfam" id="PF10410">
    <property type="entry name" value="DnaB_bind"/>
    <property type="match status" value="1"/>
</dbReference>
<dbReference type="PANTHER" id="PTHR30313:SF2">
    <property type="entry name" value="DNA PRIMASE"/>
    <property type="match status" value="1"/>
</dbReference>
<dbReference type="Pfam" id="PF13155">
    <property type="entry name" value="Toprim_2"/>
    <property type="match status" value="1"/>
</dbReference>
<dbReference type="Gene3D" id="3.40.1360.10">
    <property type="match status" value="1"/>
</dbReference>
<dbReference type="Proteomes" id="UP001352263">
    <property type="component" value="Unassembled WGS sequence"/>
</dbReference>
<comment type="subunit">
    <text evidence="12">Monomer. Interacts with DnaB.</text>
</comment>
<evidence type="ECO:0000256" key="7">
    <source>
        <dbReference type="ARBA" id="ARBA00022771"/>
    </source>
</evidence>
<protein>
    <recommendedName>
        <fullName evidence="12">DNA primase</fullName>
        <ecNumber evidence="12">2.7.7.101</ecNumber>
    </recommendedName>
</protein>
<evidence type="ECO:0000256" key="5">
    <source>
        <dbReference type="ARBA" id="ARBA00022705"/>
    </source>
</evidence>
<keyword evidence="11 12" id="KW-0804">Transcription</keyword>
<dbReference type="PANTHER" id="PTHR30313">
    <property type="entry name" value="DNA PRIMASE"/>
    <property type="match status" value="1"/>
</dbReference>
<evidence type="ECO:0000256" key="3">
    <source>
        <dbReference type="ARBA" id="ARBA00022679"/>
    </source>
</evidence>
<evidence type="ECO:0000256" key="1">
    <source>
        <dbReference type="ARBA" id="ARBA00022478"/>
    </source>
</evidence>
<evidence type="ECO:0000256" key="10">
    <source>
        <dbReference type="ARBA" id="ARBA00023125"/>
    </source>
</evidence>
<keyword evidence="15" id="KW-1185">Reference proteome</keyword>
<proteinExistence type="inferred from homology"/>
<keyword evidence="10 12" id="KW-0238">DNA-binding</keyword>
<dbReference type="SMART" id="SM00493">
    <property type="entry name" value="TOPRIM"/>
    <property type="match status" value="1"/>
</dbReference>
<keyword evidence="7" id="KW-0863">Zinc-finger</keyword>
<evidence type="ECO:0000313" key="14">
    <source>
        <dbReference type="EMBL" id="MEC4718313.1"/>
    </source>
</evidence>